<evidence type="ECO:0000313" key="2">
    <source>
        <dbReference type="EMBL" id="AXR76455.1"/>
    </source>
</evidence>
<accession>A0A346PAB0</accession>
<name>A0A346PAB0_9EURY</name>
<evidence type="ECO:0000313" key="3">
    <source>
        <dbReference type="Proteomes" id="UP000258707"/>
    </source>
</evidence>
<evidence type="ECO:0000256" key="1">
    <source>
        <dbReference type="SAM" id="Phobius"/>
    </source>
</evidence>
<dbReference type="KEGG" id="nan:AArc1_0102"/>
<sequence>MGQWCDDSYRSVAVVTFMLPETESLRMNMSKIMAVLFSVLMVTSMIAWGALAAF</sequence>
<keyword evidence="1" id="KW-1133">Transmembrane helix</keyword>
<dbReference type="Proteomes" id="UP000258707">
    <property type="component" value="Chromosome"/>
</dbReference>
<gene>
    <name evidence="2" type="ORF">AArc1_0102</name>
</gene>
<protein>
    <submittedName>
        <fullName evidence="2">Uncharacterized protein</fullName>
    </submittedName>
</protein>
<dbReference type="AlphaFoldDB" id="A0A346PAB0"/>
<feature type="transmembrane region" description="Helical" evidence="1">
    <location>
        <begin position="32"/>
        <end position="51"/>
    </location>
</feature>
<dbReference type="EMBL" id="CP024047">
    <property type="protein sequence ID" value="AXR76455.1"/>
    <property type="molecule type" value="Genomic_DNA"/>
</dbReference>
<reference evidence="3" key="1">
    <citation type="submission" date="2017-10" db="EMBL/GenBank/DDBJ databases">
        <title>Phenotypic and genomic properties of facultatively anaerobic sulfur-reducing natronoarchaea from hypersaline soda lakes.</title>
        <authorList>
            <person name="Sorokin D.Y."/>
            <person name="Kublanov I.V."/>
            <person name="Roman P."/>
            <person name="Sinninghe Damste J.S."/>
            <person name="Golyshin P.N."/>
            <person name="Rojo D."/>
            <person name="Ciordia S."/>
            <person name="Mena Md.C."/>
            <person name="Ferrer M."/>
            <person name="Messina E."/>
            <person name="Smedile F."/>
            <person name="La Spada G."/>
            <person name="La Cono V."/>
            <person name="Yakimov M.M."/>
        </authorList>
    </citation>
    <scope>NUCLEOTIDE SEQUENCE [LARGE SCALE GENOMIC DNA]</scope>
    <source>
        <strain evidence="3">AArc1</strain>
    </source>
</reference>
<organism evidence="2 3">
    <name type="scientific">Natrarchaeobaculum sulfurireducens</name>
    <dbReference type="NCBI Taxonomy" id="2044521"/>
    <lineage>
        <taxon>Archaea</taxon>
        <taxon>Methanobacteriati</taxon>
        <taxon>Methanobacteriota</taxon>
        <taxon>Stenosarchaea group</taxon>
        <taxon>Halobacteria</taxon>
        <taxon>Halobacteriales</taxon>
        <taxon>Natrialbaceae</taxon>
        <taxon>Natrarchaeobaculum</taxon>
    </lineage>
</organism>
<proteinExistence type="predicted"/>
<keyword evidence="1" id="KW-0812">Transmembrane</keyword>
<keyword evidence="1" id="KW-0472">Membrane</keyword>